<dbReference type="SUPFAM" id="SSF48726">
    <property type="entry name" value="Immunoglobulin"/>
    <property type="match status" value="1"/>
</dbReference>
<dbReference type="PANTHER" id="PTHR23278">
    <property type="entry name" value="SIDESTEP PROTEIN"/>
    <property type="match status" value="1"/>
</dbReference>
<evidence type="ECO:0000313" key="3">
    <source>
        <dbReference type="RefSeq" id="XP_026685607.1"/>
    </source>
</evidence>
<dbReference type="InterPro" id="IPR013106">
    <property type="entry name" value="Ig_V-set"/>
</dbReference>
<dbReference type="RefSeq" id="XP_026685607.1">
    <property type="nucleotide sequence ID" value="XM_026829806.1"/>
</dbReference>
<dbReference type="InterPro" id="IPR003599">
    <property type="entry name" value="Ig_sub"/>
</dbReference>
<dbReference type="PROSITE" id="PS50835">
    <property type="entry name" value="IG_LIKE"/>
    <property type="match status" value="1"/>
</dbReference>
<reference evidence="3" key="1">
    <citation type="submission" date="2025-08" db="UniProtKB">
        <authorList>
            <consortium name="RefSeq"/>
        </authorList>
    </citation>
    <scope>IDENTIFICATION</scope>
</reference>
<proteinExistence type="predicted"/>
<protein>
    <submittedName>
        <fullName evidence="3">Uncharacterized protein LOC113470986</fullName>
    </submittedName>
</protein>
<dbReference type="InterPro" id="IPR013783">
    <property type="entry name" value="Ig-like_fold"/>
</dbReference>
<dbReference type="GeneID" id="113470986"/>
<evidence type="ECO:0000313" key="2">
    <source>
        <dbReference type="Proteomes" id="UP000079169"/>
    </source>
</evidence>
<dbReference type="KEGG" id="dci:113470986"/>
<dbReference type="InterPro" id="IPR036179">
    <property type="entry name" value="Ig-like_dom_sf"/>
</dbReference>
<dbReference type="STRING" id="121845.A0A3Q0JAQ5"/>
<accession>A0A3Q0JAQ5</accession>
<dbReference type="SMART" id="SM00409">
    <property type="entry name" value="IG"/>
    <property type="match status" value="1"/>
</dbReference>
<feature type="non-terminal residue" evidence="3">
    <location>
        <position position="110"/>
    </location>
</feature>
<gene>
    <name evidence="3" type="primary">LOC113470986</name>
</gene>
<dbReference type="Gene3D" id="2.60.40.10">
    <property type="entry name" value="Immunoglobulins"/>
    <property type="match status" value="1"/>
</dbReference>
<dbReference type="Pfam" id="PF07686">
    <property type="entry name" value="V-set"/>
    <property type="match status" value="1"/>
</dbReference>
<name>A0A3Q0JAQ5_DIACI</name>
<dbReference type="AlphaFoldDB" id="A0A3Q0JAQ5"/>
<dbReference type="Proteomes" id="UP000079169">
    <property type="component" value="Unplaced"/>
</dbReference>
<evidence type="ECO:0000259" key="1">
    <source>
        <dbReference type="PROSITE" id="PS50835"/>
    </source>
</evidence>
<feature type="domain" description="Ig-like" evidence="1">
    <location>
        <begin position="1"/>
        <end position="108"/>
    </location>
</feature>
<sequence>PIVSAAGVLGQRAELPCEIASRSSEDTVRMVLWFKEGDGEPIFSVDLRNMSNKKVWSSPTVFNDRASFKMAGTARLVVSNVNMDDESMYRCRVDFKNSPTKNIKINLTVI</sequence>
<dbReference type="InterPro" id="IPR007110">
    <property type="entry name" value="Ig-like_dom"/>
</dbReference>
<feature type="non-terminal residue" evidence="3">
    <location>
        <position position="1"/>
    </location>
</feature>
<keyword evidence="2" id="KW-1185">Reference proteome</keyword>
<organism evidence="2 3">
    <name type="scientific">Diaphorina citri</name>
    <name type="common">Asian citrus psyllid</name>
    <dbReference type="NCBI Taxonomy" id="121845"/>
    <lineage>
        <taxon>Eukaryota</taxon>
        <taxon>Metazoa</taxon>
        <taxon>Ecdysozoa</taxon>
        <taxon>Arthropoda</taxon>
        <taxon>Hexapoda</taxon>
        <taxon>Insecta</taxon>
        <taxon>Pterygota</taxon>
        <taxon>Neoptera</taxon>
        <taxon>Paraneoptera</taxon>
        <taxon>Hemiptera</taxon>
        <taxon>Sternorrhyncha</taxon>
        <taxon>Psylloidea</taxon>
        <taxon>Psyllidae</taxon>
        <taxon>Diaphorininae</taxon>
        <taxon>Diaphorina</taxon>
    </lineage>
</organism>
<dbReference type="PANTHER" id="PTHR23278:SF28">
    <property type="entry name" value="SIDESTEP IV, ISOFORM C"/>
    <property type="match status" value="1"/>
</dbReference>
<dbReference type="PaxDb" id="121845-A0A3Q0JAQ5"/>